<dbReference type="AlphaFoldDB" id="A0A6H1ZEL7"/>
<dbReference type="EMBL" id="MT144595">
    <property type="protein sequence ID" value="QJH94092.1"/>
    <property type="molecule type" value="Genomic_DNA"/>
</dbReference>
<reference evidence="1" key="1">
    <citation type="submission" date="2020-03" db="EMBL/GenBank/DDBJ databases">
        <title>The deep terrestrial virosphere.</title>
        <authorList>
            <person name="Holmfeldt K."/>
            <person name="Nilsson E."/>
            <person name="Simone D."/>
            <person name="Lopez-Fernandez M."/>
            <person name="Wu X."/>
            <person name="de Brujin I."/>
            <person name="Lundin D."/>
            <person name="Andersson A."/>
            <person name="Bertilsson S."/>
            <person name="Dopson M."/>
        </authorList>
    </citation>
    <scope>NUCLEOTIDE SEQUENCE</scope>
    <source>
        <strain evidence="1">TM448A00289</strain>
        <strain evidence="2">TM448B00173</strain>
    </source>
</reference>
<evidence type="ECO:0000313" key="1">
    <source>
        <dbReference type="EMBL" id="QJA45978.1"/>
    </source>
</evidence>
<gene>
    <name evidence="1" type="ORF">TM448A00289_0045</name>
    <name evidence="2" type="ORF">TM448B00173_0062</name>
</gene>
<name>A0A6H1ZEL7_9ZZZZ</name>
<evidence type="ECO:0000313" key="2">
    <source>
        <dbReference type="EMBL" id="QJH94092.1"/>
    </source>
</evidence>
<sequence>MTKKGKLTISRGTTNTDESECINLELTDGEFRMLFLAEVTLTDFARALTGLGDVPCDYKVWDQAEV</sequence>
<dbReference type="EMBL" id="MT144000">
    <property type="protein sequence ID" value="QJA45978.1"/>
    <property type="molecule type" value="Genomic_DNA"/>
</dbReference>
<proteinExistence type="predicted"/>
<accession>A0A6H1ZEL7</accession>
<protein>
    <submittedName>
        <fullName evidence="1">Uncharacterized protein</fullName>
    </submittedName>
</protein>
<organism evidence="1">
    <name type="scientific">viral metagenome</name>
    <dbReference type="NCBI Taxonomy" id="1070528"/>
    <lineage>
        <taxon>unclassified sequences</taxon>
        <taxon>metagenomes</taxon>
        <taxon>organismal metagenomes</taxon>
    </lineage>
</organism>